<dbReference type="InterPro" id="IPR024072">
    <property type="entry name" value="DHFR-like_dom_sf"/>
</dbReference>
<dbReference type="GO" id="GO:0009231">
    <property type="term" value="P:riboflavin biosynthetic process"/>
    <property type="evidence" value="ECO:0007669"/>
    <property type="project" value="InterPro"/>
</dbReference>
<name>A0A9W6P734_9ACTN</name>
<feature type="domain" description="Bacterial bifunctional deaminase-reductase C-terminal" evidence="1">
    <location>
        <begin position="14"/>
        <end position="195"/>
    </location>
</feature>
<keyword evidence="3" id="KW-1185">Reference proteome</keyword>
<evidence type="ECO:0000259" key="1">
    <source>
        <dbReference type="Pfam" id="PF01872"/>
    </source>
</evidence>
<reference evidence="2" key="1">
    <citation type="submission" date="2023-02" db="EMBL/GenBank/DDBJ databases">
        <title>Nocardiopsis ansamitocini NBRC 112285.</title>
        <authorList>
            <person name="Ichikawa N."/>
            <person name="Sato H."/>
            <person name="Tonouchi N."/>
        </authorList>
    </citation>
    <scope>NUCLEOTIDE SEQUENCE</scope>
    <source>
        <strain evidence="2">NBRC 112285</strain>
    </source>
</reference>
<sequence length="202" mass="22081">MLPVAHEGEDRMRTLTYYVAVTLDGYIAAPDGSYDFFPWSQDLTDHISTRLPETVPTHIRAQLGMGEVPNQRFDTVVMGRGTYQPALDAGITSPYAHMRQYVASTTLKAIDDPAVELVQRDPLALVRTLKKEEGELGIWLAGGGVLAGVLAPEVDELVIKRYPIVIGAGLPAFDGEFAVLPFRLEDTLTFANGTTLSVYTRA</sequence>
<dbReference type="Pfam" id="PF01872">
    <property type="entry name" value="RibD_C"/>
    <property type="match status" value="1"/>
</dbReference>
<comment type="caution">
    <text evidence="2">The sequence shown here is derived from an EMBL/GenBank/DDBJ whole genome shotgun (WGS) entry which is preliminary data.</text>
</comment>
<dbReference type="Proteomes" id="UP001165092">
    <property type="component" value="Unassembled WGS sequence"/>
</dbReference>
<dbReference type="InterPro" id="IPR002734">
    <property type="entry name" value="RibDG_C"/>
</dbReference>
<dbReference type="AlphaFoldDB" id="A0A9W6P734"/>
<evidence type="ECO:0000313" key="2">
    <source>
        <dbReference type="EMBL" id="GLU48232.1"/>
    </source>
</evidence>
<dbReference type="Gene3D" id="3.40.430.10">
    <property type="entry name" value="Dihydrofolate Reductase, subunit A"/>
    <property type="match status" value="1"/>
</dbReference>
<protein>
    <submittedName>
        <fullName evidence="2">Deaminase</fullName>
    </submittedName>
</protein>
<gene>
    <name evidence="2" type="ORF">Nans01_25830</name>
</gene>
<evidence type="ECO:0000313" key="3">
    <source>
        <dbReference type="Proteomes" id="UP001165092"/>
    </source>
</evidence>
<dbReference type="PANTHER" id="PTHR38011:SF11">
    <property type="entry name" value="2,5-DIAMINO-6-RIBOSYLAMINO-4(3H)-PYRIMIDINONE 5'-PHOSPHATE REDUCTASE"/>
    <property type="match status" value="1"/>
</dbReference>
<dbReference type="EMBL" id="BSQG01000004">
    <property type="protein sequence ID" value="GLU48232.1"/>
    <property type="molecule type" value="Genomic_DNA"/>
</dbReference>
<dbReference type="PANTHER" id="PTHR38011">
    <property type="entry name" value="DIHYDROFOLATE REDUCTASE FAMILY PROTEIN (AFU_ORTHOLOGUE AFUA_8G06820)"/>
    <property type="match status" value="1"/>
</dbReference>
<organism evidence="2 3">
    <name type="scientific">Nocardiopsis ansamitocini</name>
    <dbReference type="NCBI Taxonomy" id="1670832"/>
    <lineage>
        <taxon>Bacteria</taxon>
        <taxon>Bacillati</taxon>
        <taxon>Actinomycetota</taxon>
        <taxon>Actinomycetes</taxon>
        <taxon>Streptosporangiales</taxon>
        <taxon>Nocardiopsidaceae</taxon>
        <taxon>Nocardiopsis</taxon>
    </lineage>
</organism>
<dbReference type="InterPro" id="IPR050765">
    <property type="entry name" value="Riboflavin_Biosynth_HTPR"/>
</dbReference>
<accession>A0A9W6P734</accession>
<proteinExistence type="predicted"/>
<dbReference type="SUPFAM" id="SSF53597">
    <property type="entry name" value="Dihydrofolate reductase-like"/>
    <property type="match status" value="1"/>
</dbReference>
<dbReference type="GO" id="GO:0008703">
    <property type="term" value="F:5-amino-6-(5-phosphoribosylamino)uracil reductase activity"/>
    <property type="evidence" value="ECO:0007669"/>
    <property type="project" value="InterPro"/>
</dbReference>